<protein>
    <submittedName>
        <fullName evidence="1">Uncharacterized protein</fullName>
    </submittedName>
</protein>
<comment type="caution">
    <text evidence="1">The sequence shown here is derived from an EMBL/GenBank/DDBJ whole genome shotgun (WGS) entry which is preliminary data.</text>
</comment>
<gene>
    <name evidence="1" type="ORF">ElyMa_003747800</name>
</gene>
<organism evidence="1 2">
    <name type="scientific">Elysia marginata</name>
    <dbReference type="NCBI Taxonomy" id="1093978"/>
    <lineage>
        <taxon>Eukaryota</taxon>
        <taxon>Metazoa</taxon>
        <taxon>Spiralia</taxon>
        <taxon>Lophotrochozoa</taxon>
        <taxon>Mollusca</taxon>
        <taxon>Gastropoda</taxon>
        <taxon>Heterobranchia</taxon>
        <taxon>Euthyneura</taxon>
        <taxon>Panpulmonata</taxon>
        <taxon>Sacoglossa</taxon>
        <taxon>Placobranchoidea</taxon>
        <taxon>Plakobranchidae</taxon>
        <taxon>Elysia</taxon>
    </lineage>
</organism>
<accession>A0AAV4F9I9</accession>
<keyword evidence="2" id="KW-1185">Reference proteome</keyword>
<dbReference type="AlphaFoldDB" id="A0AAV4F9I9"/>
<sequence length="83" mass="9537">MAVRNLVFIKPWRRRSRHRETPSREKQLQDDQDIVVKNIPEQTIPGSRLKKTPNTKVAGPTKEHIFLLSTSGAEKPTMRYGAV</sequence>
<reference evidence="1 2" key="1">
    <citation type="journal article" date="2021" name="Elife">
        <title>Chloroplast acquisition without the gene transfer in kleptoplastic sea slugs, Plakobranchus ocellatus.</title>
        <authorList>
            <person name="Maeda T."/>
            <person name="Takahashi S."/>
            <person name="Yoshida T."/>
            <person name="Shimamura S."/>
            <person name="Takaki Y."/>
            <person name="Nagai Y."/>
            <person name="Toyoda A."/>
            <person name="Suzuki Y."/>
            <person name="Arimoto A."/>
            <person name="Ishii H."/>
            <person name="Satoh N."/>
            <person name="Nishiyama T."/>
            <person name="Hasebe M."/>
            <person name="Maruyama T."/>
            <person name="Minagawa J."/>
            <person name="Obokata J."/>
            <person name="Shigenobu S."/>
        </authorList>
    </citation>
    <scope>NUCLEOTIDE SEQUENCE [LARGE SCALE GENOMIC DNA]</scope>
</reference>
<evidence type="ECO:0000313" key="2">
    <source>
        <dbReference type="Proteomes" id="UP000762676"/>
    </source>
</evidence>
<dbReference type="Proteomes" id="UP000762676">
    <property type="component" value="Unassembled WGS sequence"/>
</dbReference>
<name>A0AAV4F9I9_9GAST</name>
<evidence type="ECO:0000313" key="1">
    <source>
        <dbReference type="EMBL" id="GFR69005.1"/>
    </source>
</evidence>
<proteinExistence type="predicted"/>
<dbReference type="EMBL" id="BMAT01007682">
    <property type="protein sequence ID" value="GFR69005.1"/>
    <property type="molecule type" value="Genomic_DNA"/>
</dbReference>